<keyword evidence="5 10" id="KW-0274">FAD</keyword>
<protein>
    <recommendedName>
        <fullName evidence="2">proline dehydrogenase</fullName>
        <ecNumber evidence="2">1.5.5.2</ecNumber>
    </recommendedName>
</protein>
<dbReference type="EMBL" id="BONI01000012">
    <property type="protein sequence ID" value="GIG05247.1"/>
    <property type="molecule type" value="Genomic_DNA"/>
</dbReference>
<dbReference type="GO" id="GO:0004657">
    <property type="term" value="F:proline dehydrogenase activity"/>
    <property type="evidence" value="ECO:0007669"/>
    <property type="project" value="UniProtKB-EC"/>
</dbReference>
<evidence type="ECO:0000313" key="12">
    <source>
        <dbReference type="EMBL" id="GIG05247.1"/>
    </source>
</evidence>
<feature type="binding site" evidence="10">
    <location>
        <position position="156"/>
    </location>
    <ligand>
        <name>FAD</name>
        <dbReference type="ChEBI" id="CHEBI:57692"/>
    </ligand>
</feature>
<comment type="catalytic activity">
    <reaction evidence="8">
        <text>L-proline + a quinone = (S)-1-pyrroline-5-carboxylate + a quinol + H(+)</text>
        <dbReference type="Rhea" id="RHEA:23784"/>
        <dbReference type="ChEBI" id="CHEBI:15378"/>
        <dbReference type="ChEBI" id="CHEBI:17388"/>
        <dbReference type="ChEBI" id="CHEBI:24646"/>
        <dbReference type="ChEBI" id="CHEBI:60039"/>
        <dbReference type="ChEBI" id="CHEBI:132124"/>
        <dbReference type="EC" id="1.5.5.2"/>
    </reaction>
</comment>
<evidence type="ECO:0000259" key="11">
    <source>
        <dbReference type="Pfam" id="PF01619"/>
    </source>
</evidence>
<reference evidence="12 13" key="1">
    <citation type="submission" date="2021-01" db="EMBL/GenBank/DDBJ databases">
        <title>Whole genome shotgun sequence of Catellatospora coxensis NBRC 107359.</title>
        <authorList>
            <person name="Komaki H."/>
            <person name="Tamura T."/>
        </authorList>
    </citation>
    <scope>NUCLEOTIDE SEQUENCE [LARGE SCALE GENOMIC DNA]</scope>
    <source>
        <strain evidence="12 13">NBRC 107359</strain>
    </source>
</reference>
<evidence type="ECO:0000256" key="3">
    <source>
        <dbReference type="ARBA" id="ARBA00022630"/>
    </source>
</evidence>
<evidence type="ECO:0000256" key="10">
    <source>
        <dbReference type="PIRSR" id="PIRSR000196-2"/>
    </source>
</evidence>
<evidence type="ECO:0000256" key="1">
    <source>
        <dbReference type="ARBA" id="ARBA00004739"/>
    </source>
</evidence>
<keyword evidence="7" id="KW-0642">Proline metabolism</keyword>
<name>A0A8J3KLK3_9ACTN</name>
<keyword evidence="4 10" id="KW-0547">Nucleotide-binding</keyword>
<dbReference type="PANTHER" id="PTHR13914">
    <property type="entry name" value="PROLINE OXIDASE"/>
    <property type="match status" value="1"/>
</dbReference>
<evidence type="ECO:0000256" key="5">
    <source>
        <dbReference type="ARBA" id="ARBA00022827"/>
    </source>
</evidence>
<organism evidence="12 13">
    <name type="scientific">Catellatospora coxensis</name>
    <dbReference type="NCBI Taxonomy" id="310354"/>
    <lineage>
        <taxon>Bacteria</taxon>
        <taxon>Bacillati</taxon>
        <taxon>Actinomycetota</taxon>
        <taxon>Actinomycetes</taxon>
        <taxon>Micromonosporales</taxon>
        <taxon>Micromonosporaceae</taxon>
        <taxon>Catellatospora</taxon>
    </lineage>
</organism>
<dbReference type="AlphaFoldDB" id="A0A8J3KLK3"/>
<dbReference type="Pfam" id="PF01619">
    <property type="entry name" value="Pro_dh"/>
    <property type="match status" value="1"/>
</dbReference>
<keyword evidence="6" id="KW-0560">Oxidoreductase</keyword>
<dbReference type="InterPro" id="IPR002872">
    <property type="entry name" value="Proline_DH_dom"/>
</dbReference>
<comment type="pathway">
    <text evidence="1">Amino-acid degradation; L-proline degradation into L-glutamate; L-glutamate from L-proline: step 1/2.</text>
</comment>
<dbReference type="InterPro" id="IPR008219">
    <property type="entry name" value="PRODH_bac_arc"/>
</dbReference>
<sequence>MSGPVQAGYAAIMLRSVILAAARSQKVERLVETAPVSRDVVKRFVAGSGTGEALDATRQLADAGLCITLDNLGEDTLTADQANATKQAYLELLAALGQAGLTAPKEGGGGVTVATAEVSLKLSALGQAFDEQLAEKNAREICEAAAALGTTVTLDMEDHTTTDSTLDILSRLRRDHPGTGAVLQAYLRRTEGDCRELATAGSRVRLCKGAYKEPEHVAYQAPLEVDKSYVRCMNILMAGEGYPMLATHDPRLIAIAQDRARWFDRSPDEFEFQMLYGIRPEEQTRLARAGHTVRVYVPYGTEWYGYLMRRLAERPANLAFFGRALISKK</sequence>
<comment type="cofactor">
    <cofactor evidence="10">
        <name>FAD</name>
        <dbReference type="ChEBI" id="CHEBI:57692"/>
    </cofactor>
    <text evidence="10">Binds 1 FAD per subunit.</text>
</comment>
<evidence type="ECO:0000256" key="7">
    <source>
        <dbReference type="ARBA" id="ARBA00023062"/>
    </source>
</evidence>
<dbReference type="PIRSF" id="PIRSF000196">
    <property type="entry name" value="Pro_dehydrog"/>
    <property type="match status" value="1"/>
</dbReference>
<dbReference type="Gene3D" id="3.20.20.220">
    <property type="match status" value="1"/>
</dbReference>
<feature type="binding site" evidence="10">
    <location>
        <begin position="208"/>
        <end position="210"/>
    </location>
    <ligand>
        <name>FAD</name>
        <dbReference type="ChEBI" id="CHEBI:57692"/>
    </ligand>
</feature>
<dbReference type="InterPro" id="IPR015659">
    <property type="entry name" value="Proline_oxidase"/>
</dbReference>
<feature type="binding site" evidence="9">
    <location>
        <position position="121"/>
    </location>
    <ligand>
        <name>substrate</name>
    </ligand>
</feature>
<feature type="binding site" evidence="10">
    <location>
        <position position="184"/>
    </location>
    <ligand>
        <name>FAD</name>
        <dbReference type="ChEBI" id="CHEBI:57692"/>
    </ligand>
</feature>
<dbReference type="InterPro" id="IPR029041">
    <property type="entry name" value="FAD-linked_oxidoreductase-like"/>
</dbReference>
<evidence type="ECO:0000256" key="6">
    <source>
        <dbReference type="ARBA" id="ARBA00023002"/>
    </source>
</evidence>
<dbReference type="PANTHER" id="PTHR13914:SF0">
    <property type="entry name" value="PROLINE DEHYDROGENASE 1, MITOCHONDRIAL"/>
    <property type="match status" value="1"/>
</dbReference>
<evidence type="ECO:0000256" key="9">
    <source>
        <dbReference type="PIRSR" id="PIRSR000196-1"/>
    </source>
</evidence>
<dbReference type="GO" id="GO:0010133">
    <property type="term" value="P:L-proline catabolic process to L-glutamate"/>
    <property type="evidence" value="ECO:0007669"/>
    <property type="project" value="UniProtKB-UniPathway"/>
</dbReference>
<evidence type="ECO:0000256" key="2">
    <source>
        <dbReference type="ARBA" id="ARBA00012695"/>
    </source>
</evidence>
<feature type="binding site" evidence="9">
    <location>
        <position position="310"/>
    </location>
    <ligand>
        <name>substrate</name>
    </ligand>
</feature>
<evidence type="ECO:0000256" key="4">
    <source>
        <dbReference type="ARBA" id="ARBA00022741"/>
    </source>
</evidence>
<dbReference type="UniPathway" id="UPA00261">
    <property type="reaction ID" value="UER00373"/>
</dbReference>
<dbReference type="Proteomes" id="UP000630887">
    <property type="component" value="Unassembled WGS sequence"/>
</dbReference>
<feature type="binding site" evidence="9">
    <location>
        <position position="309"/>
    </location>
    <ligand>
        <name>substrate</name>
    </ligand>
</feature>
<dbReference type="SUPFAM" id="SSF51730">
    <property type="entry name" value="FAD-linked oxidoreductase"/>
    <property type="match status" value="1"/>
</dbReference>
<gene>
    <name evidence="12" type="primary">putA_2</name>
    <name evidence="12" type="ORF">Cco03nite_19470</name>
</gene>
<accession>A0A8J3KLK3</accession>
<dbReference type="GO" id="GO:0000166">
    <property type="term" value="F:nucleotide binding"/>
    <property type="evidence" value="ECO:0007669"/>
    <property type="project" value="UniProtKB-KW"/>
</dbReference>
<proteinExistence type="predicted"/>
<dbReference type="EC" id="1.5.5.2" evidence="2"/>
<evidence type="ECO:0000256" key="8">
    <source>
        <dbReference type="ARBA" id="ARBA00048779"/>
    </source>
</evidence>
<comment type="caution">
    <text evidence="12">The sequence shown here is derived from an EMBL/GenBank/DDBJ whole genome shotgun (WGS) entry which is preliminary data.</text>
</comment>
<evidence type="ECO:0000313" key="13">
    <source>
        <dbReference type="Proteomes" id="UP000630887"/>
    </source>
</evidence>
<keyword evidence="3" id="KW-0285">Flavoprotein</keyword>
<keyword evidence="13" id="KW-1185">Reference proteome</keyword>
<feature type="domain" description="Proline dehydrogenase" evidence="11">
    <location>
        <begin position="54"/>
        <end position="320"/>
    </location>
</feature>
<feature type="binding site" evidence="10">
    <location>
        <begin position="247"/>
        <end position="248"/>
    </location>
    <ligand>
        <name>FAD</name>
        <dbReference type="ChEBI" id="CHEBI:57692"/>
    </ligand>
</feature>